<proteinExistence type="predicted"/>
<dbReference type="Gene3D" id="3.40.50.1700">
    <property type="entry name" value="Glycoside hydrolase family 3 C-terminal domain"/>
    <property type="match status" value="1"/>
</dbReference>
<name>B2FST5_STRMK</name>
<evidence type="ECO:0000313" key="7">
    <source>
        <dbReference type="Proteomes" id="UP000008840"/>
    </source>
</evidence>
<dbReference type="SUPFAM" id="SSF51445">
    <property type="entry name" value="(Trans)glycosidases"/>
    <property type="match status" value="1"/>
</dbReference>
<dbReference type="GO" id="GO:0008422">
    <property type="term" value="F:beta-glucosidase activity"/>
    <property type="evidence" value="ECO:0007669"/>
    <property type="project" value="TreeGrafter"/>
</dbReference>
<evidence type="ECO:0000259" key="3">
    <source>
        <dbReference type="Pfam" id="PF00933"/>
    </source>
</evidence>
<dbReference type="InterPro" id="IPR017853">
    <property type="entry name" value="GH"/>
</dbReference>
<sequence length="862" mass="92082">MIVPMNVRHSDRAKRNPVLRPHRLLLAASLAMALVPATGAAPAPVNDAGTITPAHWPKATWPLANDPAMERRIDALIASMTLEEKVGQIVQGDIASITPDDVRRYRLGSILAGGASDPGGRYNAKPAEWLALADAFWEASMDTRNGGKAIPIVWGIDAMHGQSNVVGATLFPHNIGLGAARNPELLREIARITAAETRVTGMEWTFAPTVAVPQDDRWGRTYEGYSEDPALVASYAGAFVEGLQGKAGAADFLDDHHVMTTVKHFLGDGGTGNGKDQGNTTVSEAELRDIHAAGYLPAINAGAQSVMASFNSFHGEKMHGHKPLLTDVLKGRMGFGGFVVGDWNGHGQIKGCSNTDCAKTYVAGLDMAMAPDSWKGMYESTLAHVKDGSLPEARLDDAVRRILRAKMRMGLFDKPKPSERALGGRFELLGAPAHRQVARQAVRESLVLLKNQNQLLPLRPKQRVLVAGDAANDMSRQAGGWTLSWQGDGTRREDFPNAETIWEGLGAQVRSGGGQAELAVDGRYRNRPDVAIVVFGEDPYAEFQGDLPNLMFKNGKSGDLELMRRLKADGIPVVGVFLSGRPLWLNREINAADAFVAAWLPGSEGGGVADVLLRGADGRVQHDFRGKLSYSWPRRANQYQNNVGQKDYDPQFAFGYGLTYADKGNLPALSEDPGIDPDAAGSGTLFDRGVAGTGLMLRLTAANGESTDVVHPNATTADQSLAMVAINTDVQEGARRFSFRAPATVALQANTPLDWSRETNGELSLVATMRVEQLPAESAVTLGTACGAACAAEVALGPALSAAPRNEWVRLGVPLKCLANAGADMSRLNVPFALRAGKGTTLAITSVELGTEFDRKVECASQ</sequence>
<feature type="signal peptide" evidence="2">
    <location>
        <begin position="1"/>
        <end position="40"/>
    </location>
</feature>
<evidence type="ECO:0000256" key="1">
    <source>
        <dbReference type="ARBA" id="ARBA00022801"/>
    </source>
</evidence>
<accession>B2FST5</accession>
<evidence type="ECO:0000259" key="4">
    <source>
        <dbReference type="Pfam" id="PF01915"/>
    </source>
</evidence>
<gene>
    <name evidence="6" type="ordered locus">Smlt2569</name>
</gene>
<dbReference type="CAZy" id="GH3">
    <property type="family name" value="Glycoside Hydrolase Family 3"/>
</dbReference>
<dbReference type="InterPro" id="IPR001764">
    <property type="entry name" value="Glyco_hydro_3_N"/>
</dbReference>
<organism evidence="6 7">
    <name type="scientific">Stenotrophomonas maltophilia (strain K279a)</name>
    <dbReference type="NCBI Taxonomy" id="522373"/>
    <lineage>
        <taxon>Bacteria</taxon>
        <taxon>Pseudomonadati</taxon>
        <taxon>Pseudomonadota</taxon>
        <taxon>Gammaproteobacteria</taxon>
        <taxon>Lysobacterales</taxon>
        <taxon>Lysobacteraceae</taxon>
        <taxon>Stenotrophomonas</taxon>
        <taxon>Stenotrophomonas maltophilia group</taxon>
    </lineage>
</organism>
<evidence type="ECO:0000313" key="6">
    <source>
        <dbReference type="EMBL" id="CAQ46045.1"/>
    </source>
</evidence>
<dbReference type="InterPro" id="IPR036881">
    <property type="entry name" value="Glyco_hydro_3_C_sf"/>
</dbReference>
<dbReference type="Gene3D" id="2.60.120.430">
    <property type="entry name" value="Galactose-binding lectin"/>
    <property type="match status" value="1"/>
</dbReference>
<dbReference type="eggNOG" id="COG1472">
    <property type="taxonomic scope" value="Bacteria"/>
</dbReference>
<dbReference type="InterPro" id="IPR051915">
    <property type="entry name" value="Cellulose_Degrad_GH3"/>
</dbReference>
<dbReference type="KEGG" id="sml:Smlt2569"/>
<dbReference type="GO" id="GO:0009251">
    <property type="term" value="P:glucan catabolic process"/>
    <property type="evidence" value="ECO:0007669"/>
    <property type="project" value="TreeGrafter"/>
</dbReference>
<protein>
    <submittedName>
        <fullName evidence="6">Glucan 1,4-beta-glucosidase</fullName>
    </submittedName>
</protein>
<dbReference type="Pfam" id="PF01915">
    <property type="entry name" value="Glyco_hydro_3_C"/>
    <property type="match status" value="1"/>
</dbReference>
<keyword evidence="2" id="KW-0732">Signal</keyword>
<dbReference type="InterPro" id="IPR002772">
    <property type="entry name" value="Glyco_hydro_3_C"/>
</dbReference>
<keyword evidence="1" id="KW-0378">Hydrolase</keyword>
<dbReference type="EMBL" id="AM743169">
    <property type="protein sequence ID" value="CAQ46045.1"/>
    <property type="molecule type" value="Genomic_DNA"/>
</dbReference>
<dbReference type="InterPro" id="IPR041443">
    <property type="entry name" value="Exop_C"/>
</dbReference>
<evidence type="ECO:0000259" key="5">
    <source>
        <dbReference type="Pfam" id="PF18559"/>
    </source>
</evidence>
<dbReference type="PANTHER" id="PTHR30620">
    <property type="entry name" value="PERIPLASMIC BETA-GLUCOSIDASE-RELATED"/>
    <property type="match status" value="1"/>
</dbReference>
<reference evidence="6 7" key="1">
    <citation type="journal article" date="2008" name="Genome Biol.">
        <title>The complete genome, comparative and functional analysis of Stenotrophomonas maltophilia reveals an organism heavily shielded by drug resistance determinants.</title>
        <authorList>
            <person name="Crossman L.C."/>
            <person name="Gould V.C."/>
            <person name="Dow J.M."/>
            <person name="Vernikos G.S."/>
            <person name="Okazaki A."/>
            <person name="Sebaihia M."/>
            <person name="Saunders D."/>
            <person name="Arrowsmith C."/>
            <person name="Carver T."/>
            <person name="Peters N."/>
            <person name="Adlem E."/>
            <person name="Kerhornou A."/>
            <person name="Lord A."/>
            <person name="Murphy L."/>
            <person name="Seeger K."/>
            <person name="Squares R."/>
            <person name="Rutter S."/>
            <person name="Quail M.A."/>
            <person name="Rajandream M.A."/>
            <person name="Harris D."/>
            <person name="Churcher C."/>
            <person name="Bentley S.D."/>
            <person name="Parkhill J."/>
            <person name="Thomson N.R."/>
            <person name="Avison M.B."/>
        </authorList>
    </citation>
    <scope>NUCLEOTIDE SEQUENCE [LARGE SCALE GENOMIC DNA]</scope>
    <source>
        <strain evidence="6 7">K279a</strain>
    </source>
</reference>
<dbReference type="SUPFAM" id="SSF52279">
    <property type="entry name" value="Beta-D-glucan exohydrolase, C-terminal domain"/>
    <property type="match status" value="1"/>
</dbReference>
<dbReference type="AlphaFoldDB" id="B2FST5"/>
<dbReference type="InterPro" id="IPR036962">
    <property type="entry name" value="Glyco_hydro_3_N_sf"/>
</dbReference>
<feature type="domain" description="Glycoside hydrolase family 3 N-terminal" evidence="3">
    <location>
        <begin position="81"/>
        <end position="404"/>
    </location>
</feature>
<dbReference type="PANTHER" id="PTHR30620:SF77">
    <property type="entry name" value="LYSOSOMAL BETA GLUCOSIDASE-LIKE"/>
    <property type="match status" value="1"/>
</dbReference>
<feature type="chain" id="PRO_5002776451" evidence="2">
    <location>
        <begin position="41"/>
        <end position="862"/>
    </location>
</feature>
<dbReference type="Gene3D" id="3.20.20.300">
    <property type="entry name" value="Glycoside hydrolase, family 3, N-terminal domain"/>
    <property type="match status" value="1"/>
</dbReference>
<dbReference type="Pfam" id="PF18559">
    <property type="entry name" value="Exop_C"/>
    <property type="match status" value="1"/>
</dbReference>
<dbReference type="Pfam" id="PF00933">
    <property type="entry name" value="Glyco_hydro_3"/>
    <property type="match status" value="1"/>
</dbReference>
<feature type="domain" description="ExoP galactose-binding-like" evidence="5">
    <location>
        <begin position="704"/>
        <end position="849"/>
    </location>
</feature>
<feature type="domain" description="Glycoside hydrolase family 3 C-terminal" evidence="4">
    <location>
        <begin position="446"/>
        <end position="660"/>
    </location>
</feature>
<dbReference type="HOGENOM" id="CLU_004542_9_1_6"/>
<dbReference type="Proteomes" id="UP000008840">
    <property type="component" value="Chromosome"/>
</dbReference>
<evidence type="ECO:0000256" key="2">
    <source>
        <dbReference type="SAM" id="SignalP"/>
    </source>
</evidence>
<keyword evidence="7" id="KW-1185">Reference proteome</keyword>
<dbReference type="EnsemblBacteria" id="CAQ46045">
    <property type="protein sequence ID" value="CAQ46045"/>
    <property type="gene ID" value="Smlt2569"/>
</dbReference>
<dbReference type="PRINTS" id="PR00133">
    <property type="entry name" value="GLHYDRLASE3"/>
</dbReference>